<dbReference type="AlphaFoldDB" id="S5TBB0"/>
<reference evidence="4" key="2">
    <citation type="journal article" date="2016" name="Environ. Microbiol. Rep.">
        <title>Analysis of defence systems and a conjugative IncP-1 plasmid in the marine polyaromatic hydrocarbons-degrading bacterium Cycloclasticus sp. 78-ME.</title>
        <authorList>
            <person name="Yakimov M.M."/>
            <person name="Crisafi F."/>
            <person name="Messina E."/>
            <person name="Smedile F."/>
            <person name="Lopatina A."/>
            <person name="Denaro R."/>
            <person name="Pieper D.H."/>
            <person name="Golyshin P.N."/>
            <person name="Giuliano L."/>
        </authorList>
    </citation>
    <scope>NUCLEOTIDE SEQUENCE [LARGE SCALE GENOMIC DNA]</scope>
    <source>
        <strain evidence="4">78-ME</strain>
    </source>
</reference>
<name>S5TBB0_9GAMM</name>
<reference evidence="3 4" key="1">
    <citation type="submission" date="2013-05" db="EMBL/GenBank/DDBJ databases">
        <title>Between feast and famine: a lifestyle of most important marine PAH-degrading bacterium Cycloclasticus sp. 7ME.</title>
        <authorList>
            <person name="Yakimov M.M."/>
            <person name="Messina E."/>
            <person name="Genovese M."/>
            <person name="Denaro R."/>
            <person name="Crisafi F."/>
            <person name="Russo D."/>
            <person name="Cappello S."/>
            <person name="Santisi S."/>
            <person name="Smedile F."/>
            <person name="Golyshina O.V."/>
            <person name="Tran H."/>
            <person name="Pieper D.H."/>
            <person name="Golyshin P.N."/>
            <person name="Giuliano L."/>
        </authorList>
    </citation>
    <scope>NUCLEOTIDE SEQUENCE [LARGE SCALE GENOMIC DNA]</scope>
    <source>
        <strain evidence="3 4">78-ME</strain>
    </source>
</reference>
<dbReference type="Pfam" id="PF08242">
    <property type="entry name" value="Methyltransf_12"/>
    <property type="match status" value="1"/>
</dbReference>
<dbReference type="PANTHER" id="PTHR23150:SF26">
    <property type="entry name" value="GENERIC METHYLTRANSFERASE"/>
    <property type="match status" value="1"/>
</dbReference>
<feature type="domain" description="Methyltransferase type 12" evidence="2">
    <location>
        <begin position="513"/>
        <end position="634"/>
    </location>
</feature>
<dbReference type="eggNOG" id="COG1262">
    <property type="taxonomic scope" value="Bacteria"/>
</dbReference>
<accession>S5TBB0</accession>
<dbReference type="InterPro" id="IPR013217">
    <property type="entry name" value="Methyltransf_12"/>
</dbReference>
<dbReference type="InterPro" id="IPR029063">
    <property type="entry name" value="SAM-dependent_MTases_sf"/>
</dbReference>
<dbReference type="InterPro" id="IPR005532">
    <property type="entry name" value="SUMF_dom"/>
</dbReference>
<dbReference type="SUPFAM" id="SSF53335">
    <property type="entry name" value="S-adenosyl-L-methionine-dependent methyltransferases"/>
    <property type="match status" value="1"/>
</dbReference>
<sequence length="714" mass="83287">MSSVAEEINHDVKITKTILLNTGSVEQKREEIRDYLHKTFQLEEQLYSTLKHDEAFYLRPESLRHPLVFYYGHTATFFINKLSLASLIQRRVNPRFESIFAVGVDEMSWDDLNEANYDWPIISEVQTYRQTVLTLIDSLISTLPLELPITWESPFWPILMGIEHQRIHIETSSAIIRQMPLEHLQQHSTWNVCPHVGEAPSNELLNVESGRIKLGKDKNHKTYGWDNEYGEKVVDIEEFSASKYLVSNAEFLSFIKDNGYHQKRFWTEEGWNWVQYKKPEHPLFWIQKDDRYLLRTLLEEQEMPWNWPAEVNYLEAKAFCNWLSEKKGKPIRLPTEEQWQHLHQLHNIPDQPEWEQAPGNINLEHWASACPVDHFAFGEFHDLIGNAWQWTETPISGFDGFEVHPLYDDFSTPTFDTQHNLIKGGCWISTGNEATKHARYAFRRHFYQHAGFRYVESTQPMEKPSAMYETDTAVSQYCHFHYGPTYFDVKDLSAHCVQLCLEQLQDKPTTRALDLGCAVGRASFELAQHFDAVTGIDFSARFIRIAHQMQQKGKIHYELIEEGEIVSYHEQTLEHIGLSNNRDNIEFFQGDATNLKPQFTNYDLVLAINLIDRLRTPAVFLNDIRHRINVGGLLAIASPYTWLEEFTPKENWLGGIRKDGEPYSTLEGLKDHLGEHFKLVNDPTDVPFVIRDTSRKFQHSFSQLSIWQRTVGGQ</sequence>
<dbReference type="InterPro" id="IPR027625">
    <property type="entry name" value="OvoA_Cterm"/>
</dbReference>
<dbReference type="SUPFAM" id="SSF56436">
    <property type="entry name" value="C-type lectin-like"/>
    <property type="match status" value="1"/>
</dbReference>
<dbReference type="NCBIfam" id="TIGR04345">
    <property type="entry name" value="ovoA_Cterm"/>
    <property type="match status" value="1"/>
</dbReference>
<dbReference type="PATRIC" id="fig|1198232.3.peg.2467"/>
<dbReference type="GO" id="GO:0120147">
    <property type="term" value="F:formylglycine-generating oxidase activity"/>
    <property type="evidence" value="ECO:0007669"/>
    <property type="project" value="TreeGrafter"/>
</dbReference>
<feature type="domain" description="Sulfatase-modifying factor enzyme-like" evidence="1">
    <location>
        <begin position="203"/>
        <end position="455"/>
    </location>
</feature>
<dbReference type="GO" id="GO:0032259">
    <property type="term" value="P:methylation"/>
    <property type="evidence" value="ECO:0007669"/>
    <property type="project" value="UniProtKB-KW"/>
</dbReference>
<dbReference type="NCBIfam" id="TIGR04344">
    <property type="entry name" value="ovoA_Nterm"/>
    <property type="match status" value="1"/>
</dbReference>
<dbReference type="Gene3D" id="3.90.1580.10">
    <property type="entry name" value="paralog of FGE (formylglycine-generating enzyme)"/>
    <property type="match status" value="1"/>
</dbReference>
<keyword evidence="3" id="KW-0489">Methyltransferase</keyword>
<gene>
    <name evidence="3" type="ORF">CYCME_2499</name>
</gene>
<organism evidence="3 4">
    <name type="scientific">Cycloclasticus zancles 78-ME</name>
    <dbReference type="NCBI Taxonomy" id="1198232"/>
    <lineage>
        <taxon>Bacteria</taxon>
        <taxon>Pseudomonadati</taxon>
        <taxon>Pseudomonadota</taxon>
        <taxon>Gammaproteobacteria</taxon>
        <taxon>Thiotrichales</taxon>
        <taxon>Piscirickettsiaceae</taxon>
        <taxon>Cycloclasticus</taxon>
    </lineage>
</organism>
<dbReference type="Proteomes" id="UP000015380">
    <property type="component" value="Chromosome"/>
</dbReference>
<dbReference type="Gene3D" id="3.40.50.150">
    <property type="entry name" value="Vaccinia Virus protein VP39"/>
    <property type="match status" value="1"/>
</dbReference>
<dbReference type="InterPro" id="IPR042095">
    <property type="entry name" value="SUMF_sf"/>
</dbReference>
<evidence type="ECO:0000259" key="2">
    <source>
        <dbReference type="Pfam" id="PF08242"/>
    </source>
</evidence>
<keyword evidence="4" id="KW-1185">Reference proteome</keyword>
<dbReference type="PANTHER" id="PTHR23150">
    <property type="entry name" value="SULFATASE MODIFYING FACTOR 1, 2"/>
    <property type="match status" value="1"/>
</dbReference>
<dbReference type="InterPro" id="IPR027577">
    <property type="entry name" value="OvoA_Nterm"/>
</dbReference>
<evidence type="ECO:0000313" key="4">
    <source>
        <dbReference type="Proteomes" id="UP000015380"/>
    </source>
</evidence>
<dbReference type="EMBL" id="CP005996">
    <property type="protein sequence ID" value="AGS40804.1"/>
    <property type="molecule type" value="Genomic_DNA"/>
</dbReference>
<dbReference type="InterPro" id="IPR051043">
    <property type="entry name" value="Sulfatase_Mod_Factor_Kinase"/>
</dbReference>
<evidence type="ECO:0000259" key="1">
    <source>
        <dbReference type="Pfam" id="PF03781"/>
    </source>
</evidence>
<dbReference type="KEGG" id="cza:CYCME_2499"/>
<keyword evidence="3" id="KW-0808">Transferase</keyword>
<proteinExistence type="predicted"/>
<dbReference type="InterPro" id="IPR016187">
    <property type="entry name" value="CTDL_fold"/>
</dbReference>
<dbReference type="Pfam" id="PF03781">
    <property type="entry name" value="FGE-sulfatase"/>
    <property type="match status" value="1"/>
</dbReference>
<dbReference type="FunFam" id="3.90.1580.10:FF:000006">
    <property type="entry name" value="Generic methyltransferase, putative"/>
    <property type="match status" value="1"/>
</dbReference>
<dbReference type="RefSeq" id="WP_020933207.1">
    <property type="nucleotide sequence ID" value="NC_021917.1"/>
</dbReference>
<dbReference type="eggNOG" id="COG2227">
    <property type="taxonomic scope" value="Bacteria"/>
</dbReference>
<protein>
    <submittedName>
        <fullName evidence="3">SAM-dependent methyltransferase</fullName>
    </submittedName>
</protein>
<evidence type="ECO:0000313" key="3">
    <source>
        <dbReference type="EMBL" id="AGS40804.1"/>
    </source>
</evidence>
<dbReference type="HOGENOM" id="CLU_019343_0_0_6"/>
<dbReference type="GO" id="GO:0008168">
    <property type="term" value="F:methyltransferase activity"/>
    <property type="evidence" value="ECO:0007669"/>
    <property type="project" value="UniProtKB-KW"/>
</dbReference>
<dbReference type="CDD" id="cd02440">
    <property type="entry name" value="AdoMet_MTases"/>
    <property type="match status" value="1"/>
</dbReference>